<dbReference type="Pfam" id="PF17765">
    <property type="entry name" value="MLTR_LBD"/>
    <property type="match status" value="1"/>
</dbReference>
<keyword evidence="3" id="KW-1185">Reference proteome</keyword>
<dbReference type="InterPro" id="IPR001387">
    <property type="entry name" value="Cro/C1-type_HTH"/>
</dbReference>
<dbReference type="Pfam" id="PF13560">
    <property type="entry name" value="HTH_31"/>
    <property type="match status" value="1"/>
</dbReference>
<organism evidence="2 3">
    <name type="scientific">Cohnella thailandensis</name>
    <dbReference type="NCBI Taxonomy" id="557557"/>
    <lineage>
        <taxon>Bacteria</taxon>
        <taxon>Bacillati</taxon>
        <taxon>Bacillota</taxon>
        <taxon>Bacilli</taxon>
        <taxon>Bacillales</taxon>
        <taxon>Paenibacillaceae</taxon>
        <taxon>Cohnella</taxon>
    </lineage>
</organism>
<name>A0A841T6Y1_9BACL</name>
<evidence type="ECO:0000259" key="1">
    <source>
        <dbReference type="SMART" id="SM00530"/>
    </source>
</evidence>
<dbReference type="Gene3D" id="1.10.260.40">
    <property type="entry name" value="lambda repressor-like DNA-binding domains"/>
    <property type="match status" value="1"/>
</dbReference>
<dbReference type="GO" id="GO:0003677">
    <property type="term" value="F:DNA binding"/>
    <property type="evidence" value="ECO:0007669"/>
    <property type="project" value="InterPro"/>
</dbReference>
<dbReference type="InterPro" id="IPR041413">
    <property type="entry name" value="MLTR_LBD"/>
</dbReference>
<dbReference type="RefSeq" id="WP_185122119.1">
    <property type="nucleotide sequence ID" value="NZ_JACJVQ010000019.1"/>
</dbReference>
<reference evidence="2 3" key="1">
    <citation type="submission" date="2020-08" db="EMBL/GenBank/DDBJ databases">
        <title>Cohnella phylogeny.</title>
        <authorList>
            <person name="Dunlap C."/>
        </authorList>
    </citation>
    <scope>NUCLEOTIDE SEQUENCE [LARGE SCALE GENOMIC DNA]</scope>
    <source>
        <strain evidence="2 3">DSM 25241</strain>
    </source>
</reference>
<dbReference type="InterPro" id="IPR010982">
    <property type="entry name" value="Lambda_DNA-bd_dom_sf"/>
</dbReference>
<dbReference type="EMBL" id="JACJVQ010000019">
    <property type="protein sequence ID" value="MBB6636921.1"/>
    <property type="molecule type" value="Genomic_DNA"/>
</dbReference>
<dbReference type="SUPFAM" id="SSF47413">
    <property type="entry name" value="lambda repressor-like DNA-binding domains"/>
    <property type="match status" value="1"/>
</dbReference>
<proteinExistence type="predicted"/>
<dbReference type="CDD" id="cd00093">
    <property type="entry name" value="HTH_XRE"/>
    <property type="match status" value="1"/>
</dbReference>
<comment type="caution">
    <text evidence="2">The sequence shown here is derived from an EMBL/GenBank/DDBJ whole genome shotgun (WGS) entry which is preliminary data.</text>
</comment>
<accession>A0A841T6Y1</accession>
<dbReference type="PANTHER" id="PTHR35010">
    <property type="entry name" value="BLL4672 PROTEIN-RELATED"/>
    <property type="match status" value="1"/>
</dbReference>
<sequence>MNRSARLQALSAFLQTQRAKLKPSDVGLPEGGRRRTPGLRREEVAQLAGVSATWYTWLEQGRDIQVSAAVLESIAGALKLTNDERKYLHSLAMESGGFAAPRPLEPTRIDASLRHILKELSSCPAIVSDRHFQIVGWNEAASHIFLDFELLPPEKRNLIRLLFERREFRRLAVNWERFVSDFLSIFRSYYGEYVDDEWYGRFLDEMRELDPDFNRLWEESKVSSAPEMVIEFRHAKAGKMQFHLTSLTVHGSSDLRCSVYTPDSNTRTEEKLSKLMAQSQIRS</sequence>
<dbReference type="Proteomes" id="UP000535838">
    <property type="component" value="Unassembled WGS sequence"/>
</dbReference>
<gene>
    <name evidence="2" type="ORF">H7B67_22570</name>
</gene>
<dbReference type="Gene3D" id="3.30.450.180">
    <property type="match status" value="1"/>
</dbReference>
<protein>
    <submittedName>
        <fullName evidence="2">Helix-turn-helix domain-containing protein</fullName>
    </submittedName>
</protein>
<dbReference type="AlphaFoldDB" id="A0A841T6Y1"/>
<evidence type="ECO:0000313" key="3">
    <source>
        <dbReference type="Proteomes" id="UP000535838"/>
    </source>
</evidence>
<dbReference type="SMART" id="SM00530">
    <property type="entry name" value="HTH_XRE"/>
    <property type="match status" value="1"/>
</dbReference>
<evidence type="ECO:0000313" key="2">
    <source>
        <dbReference type="EMBL" id="MBB6636921.1"/>
    </source>
</evidence>
<feature type="domain" description="HTH cro/C1-type" evidence="1">
    <location>
        <begin position="13"/>
        <end position="85"/>
    </location>
</feature>